<dbReference type="EMBL" id="AP017928">
    <property type="protein sequence ID" value="BBA32906.1"/>
    <property type="molecule type" value="Genomic_DNA"/>
</dbReference>
<feature type="region of interest" description="Disordered" evidence="7">
    <location>
        <begin position="105"/>
        <end position="132"/>
    </location>
</feature>
<evidence type="ECO:0000256" key="2">
    <source>
        <dbReference type="ARBA" id="ARBA00022617"/>
    </source>
</evidence>
<protein>
    <submittedName>
        <fullName evidence="9">Cytochrome c class I</fullName>
    </submittedName>
</protein>
<feature type="region of interest" description="Disordered" evidence="7">
    <location>
        <begin position="1"/>
        <end position="21"/>
    </location>
</feature>
<feature type="compositionally biased region" description="Basic and acidic residues" evidence="7">
    <location>
        <begin position="113"/>
        <end position="132"/>
    </location>
</feature>
<keyword evidence="3 6" id="KW-0479">Metal-binding</keyword>
<sequence length="132" mass="14664">MVDLRPGPEMPELPRSRNPFAGDRQAIADGEELWNWFNCSGCHAGGGGGIGPPLMDDEWIYGRHDDNLFASIVEGRPNGMPAYGGRITDVQIWQLIAYIRTLQPEYAPAGTPEPRRRESEDENGKSPGEQER</sequence>
<dbReference type="AlphaFoldDB" id="A0A250KMY1"/>
<evidence type="ECO:0000256" key="4">
    <source>
        <dbReference type="ARBA" id="ARBA00022982"/>
    </source>
</evidence>
<dbReference type="PRINTS" id="PR00605">
    <property type="entry name" value="CYTCHROMECIC"/>
</dbReference>
<dbReference type="Proteomes" id="UP000266313">
    <property type="component" value="Chromosome"/>
</dbReference>
<gene>
    <name evidence="9" type="ORF">sS8_0941</name>
</gene>
<reference evidence="9 10" key="1">
    <citation type="submission" date="2016-12" db="EMBL/GenBank/DDBJ databases">
        <title>Genome sequencing of Methylocaldum marinum.</title>
        <authorList>
            <person name="Takeuchi M."/>
            <person name="Kamagata Y."/>
            <person name="Hiraoka S."/>
            <person name="Oshima K."/>
            <person name="Hattori M."/>
            <person name="Iwasaki W."/>
        </authorList>
    </citation>
    <scope>NUCLEOTIDE SEQUENCE [LARGE SCALE GENOMIC DNA]</scope>
    <source>
        <strain evidence="9 10">S8</strain>
    </source>
</reference>
<evidence type="ECO:0000256" key="3">
    <source>
        <dbReference type="ARBA" id="ARBA00022723"/>
    </source>
</evidence>
<dbReference type="OrthoDB" id="9811281at2"/>
<dbReference type="Gene3D" id="1.10.760.10">
    <property type="entry name" value="Cytochrome c-like domain"/>
    <property type="match status" value="1"/>
</dbReference>
<evidence type="ECO:0000256" key="5">
    <source>
        <dbReference type="ARBA" id="ARBA00023004"/>
    </source>
</evidence>
<dbReference type="GO" id="GO:0020037">
    <property type="term" value="F:heme binding"/>
    <property type="evidence" value="ECO:0007669"/>
    <property type="project" value="InterPro"/>
</dbReference>
<evidence type="ECO:0000256" key="6">
    <source>
        <dbReference type="PROSITE-ProRule" id="PRU00433"/>
    </source>
</evidence>
<keyword evidence="1" id="KW-0813">Transport</keyword>
<dbReference type="GO" id="GO:0009055">
    <property type="term" value="F:electron transfer activity"/>
    <property type="evidence" value="ECO:0007669"/>
    <property type="project" value="InterPro"/>
</dbReference>
<dbReference type="GO" id="GO:0005506">
    <property type="term" value="F:iron ion binding"/>
    <property type="evidence" value="ECO:0007669"/>
    <property type="project" value="InterPro"/>
</dbReference>
<keyword evidence="10" id="KW-1185">Reference proteome</keyword>
<dbReference type="SUPFAM" id="SSF46626">
    <property type="entry name" value="Cytochrome c"/>
    <property type="match status" value="1"/>
</dbReference>
<evidence type="ECO:0000313" key="9">
    <source>
        <dbReference type="EMBL" id="BBA32906.1"/>
    </source>
</evidence>
<proteinExistence type="predicted"/>
<keyword evidence="5 6" id="KW-0408">Iron</keyword>
<evidence type="ECO:0000259" key="8">
    <source>
        <dbReference type="PROSITE" id="PS51007"/>
    </source>
</evidence>
<keyword evidence="2 6" id="KW-0349">Heme</keyword>
<dbReference type="KEGG" id="mmai:sS8_0941"/>
<dbReference type="InterPro" id="IPR009056">
    <property type="entry name" value="Cyt_c-like_dom"/>
</dbReference>
<evidence type="ECO:0000256" key="1">
    <source>
        <dbReference type="ARBA" id="ARBA00022448"/>
    </source>
</evidence>
<dbReference type="PROSITE" id="PS51007">
    <property type="entry name" value="CYTC"/>
    <property type="match status" value="1"/>
</dbReference>
<evidence type="ECO:0000313" key="10">
    <source>
        <dbReference type="Proteomes" id="UP000266313"/>
    </source>
</evidence>
<feature type="domain" description="Cytochrome c" evidence="8">
    <location>
        <begin position="25"/>
        <end position="103"/>
    </location>
</feature>
<dbReference type="Pfam" id="PF13442">
    <property type="entry name" value="Cytochrome_CBB3"/>
    <property type="match status" value="1"/>
</dbReference>
<evidence type="ECO:0000256" key="7">
    <source>
        <dbReference type="SAM" id="MobiDB-lite"/>
    </source>
</evidence>
<keyword evidence="4" id="KW-0249">Electron transport</keyword>
<dbReference type="InterPro" id="IPR008168">
    <property type="entry name" value="Cyt_C_IC"/>
</dbReference>
<name>A0A250KMY1_9GAMM</name>
<organism evidence="9 10">
    <name type="scientific">Methylocaldum marinum</name>
    <dbReference type="NCBI Taxonomy" id="1432792"/>
    <lineage>
        <taxon>Bacteria</taxon>
        <taxon>Pseudomonadati</taxon>
        <taxon>Pseudomonadota</taxon>
        <taxon>Gammaproteobacteria</taxon>
        <taxon>Methylococcales</taxon>
        <taxon>Methylococcaceae</taxon>
        <taxon>Methylocaldum</taxon>
    </lineage>
</organism>
<dbReference type="InterPro" id="IPR036909">
    <property type="entry name" value="Cyt_c-like_dom_sf"/>
</dbReference>
<accession>A0A250KMY1</accession>